<keyword evidence="13" id="KW-0598">Phosphotransferase system</keyword>
<evidence type="ECO:0000256" key="13">
    <source>
        <dbReference type="ARBA" id="ARBA00022683"/>
    </source>
</evidence>
<dbReference type="CDD" id="cd00006">
    <property type="entry name" value="PTS_IIA_man"/>
    <property type="match status" value="1"/>
</dbReference>
<evidence type="ECO:0000256" key="9">
    <source>
        <dbReference type="ARBA" id="ARBA00022490"/>
    </source>
</evidence>
<dbReference type="Pfam" id="PF03830">
    <property type="entry name" value="PTSIIB_sorb"/>
    <property type="match status" value="1"/>
</dbReference>
<evidence type="ECO:0000256" key="10">
    <source>
        <dbReference type="ARBA" id="ARBA00022553"/>
    </source>
</evidence>
<organism evidence="22 23">
    <name type="scientific">Lactobacillus psittaci DSM 15354</name>
    <dbReference type="NCBI Taxonomy" id="1122152"/>
    <lineage>
        <taxon>Bacteria</taxon>
        <taxon>Bacillati</taxon>
        <taxon>Bacillota</taxon>
        <taxon>Bacilli</taxon>
        <taxon>Lactobacillales</taxon>
        <taxon>Lactobacillaceae</taxon>
        <taxon>Lactobacillus</taxon>
    </lineage>
</organism>
<keyword evidence="15" id="KW-0472">Membrane</keyword>
<accession>A0A0R1RZC9</accession>
<dbReference type="PROSITE" id="PS51101">
    <property type="entry name" value="PTS_EIIB_TYPE_4"/>
    <property type="match status" value="1"/>
</dbReference>
<evidence type="ECO:0000256" key="8">
    <source>
        <dbReference type="ARBA" id="ARBA00022475"/>
    </source>
</evidence>
<dbReference type="SUPFAM" id="SSF53062">
    <property type="entry name" value="PTS system fructose IIA component-like"/>
    <property type="match status" value="1"/>
</dbReference>
<reference evidence="22 23" key="1">
    <citation type="journal article" date="2015" name="Genome Announc.">
        <title>Expanding the biotechnology potential of lactobacilli through comparative genomics of 213 strains and associated genera.</title>
        <authorList>
            <person name="Sun Z."/>
            <person name="Harris H.M."/>
            <person name="McCann A."/>
            <person name="Guo C."/>
            <person name="Argimon S."/>
            <person name="Zhang W."/>
            <person name="Yang X."/>
            <person name="Jeffery I.B."/>
            <person name="Cooney J.C."/>
            <person name="Kagawa T.F."/>
            <person name="Liu W."/>
            <person name="Song Y."/>
            <person name="Salvetti E."/>
            <person name="Wrobel A."/>
            <person name="Rasinkangas P."/>
            <person name="Parkhill J."/>
            <person name="Rea M.C."/>
            <person name="O'Sullivan O."/>
            <person name="Ritari J."/>
            <person name="Douillard F.P."/>
            <person name="Paul Ross R."/>
            <person name="Yang R."/>
            <person name="Briner A.E."/>
            <person name="Felis G.E."/>
            <person name="de Vos W.M."/>
            <person name="Barrangou R."/>
            <person name="Klaenhammer T.R."/>
            <person name="Caufield P.W."/>
            <person name="Cui Y."/>
            <person name="Zhang H."/>
            <person name="O'Toole P.W."/>
        </authorList>
    </citation>
    <scope>NUCLEOTIDE SEQUENCE [LARGE SCALE GENOMIC DNA]</scope>
    <source>
        <strain evidence="22 23">DSM 15354</strain>
    </source>
</reference>
<dbReference type="InterPro" id="IPR033887">
    <property type="entry name" value="PTS_IIA_man"/>
</dbReference>
<dbReference type="InterPro" id="IPR036667">
    <property type="entry name" value="PTS_IIB_sorbose-sp_sf"/>
</dbReference>
<dbReference type="eggNOG" id="COG2893">
    <property type="taxonomic scope" value="Bacteria"/>
</dbReference>
<evidence type="ECO:0000256" key="15">
    <source>
        <dbReference type="ARBA" id="ARBA00023136"/>
    </source>
</evidence>
<dbReference type="PANTHER" id="PTHR33799">
    <property type="entry name" value="PTS PERMEASE-RELATED-RELATED"/>
    <property type="match status" value="1"/>
</dbReference>
<dbReference type="InterPro" id="IPR036662">
    <property type="entry name" value="PTS_EIIA_man-typ_sf"/>
</dbReference>
<feature type="region of interest" description="Disordered" evidence="19">
    <location>
        <begin position="134"/>
        <end position="154"/>
    </location>
</feature>
<evidence type="ECO:0000256" key="7">
    <source>
        <dbReference type="ARBA" id="ARBA00022448"/>
    </source>
</evidence>
<dbReference type="Pfam" id="PF03610">
    <property type="entry name" value="EIIA-man"/>
    <property type="match status" value="1"/>
</dbReference>
<comment type="catalytic activity">
    <reaction evidence="1">
        <text>D-mannose(out) + N(pros)-phospho-L-histidyl-[protein] = D-mannose 6-phosphate(in) + L-histidyl-[protein]</text>
        <dbReference type="Rhea" id="RHEA:49232"/>
        <dbReference type="Rhea" id="RHEA-COMP:9745"/>
        <dbReference type="Rhea" id="RHEA-COMP:9746"/>
        <dbReference type="ChEBI" id="CHEBI:4208"/>
        <dbReference type="ChEBI" id="CHEBI:29979"/>
        <dbReference type="ChEBI" id="CHEBI:58735"/>
        <dbReference type="ChEBI" id="CHEBI:64837"/>
        <dbReference type="EC" id="2.7.1.191"/>
    </reaction>
</comment>
<keyword evidence="9" id="KW-0963">Cytoplasm</keyword>
<dbReference type="GO" id="GO:0005886">
    <property type="term" value="C:plasma membrane"/>
    <property type="evidence" value="ECO:0007669"/>
    <property type="project" value="UniProtKB-SubCell"/>
</dbReference>
<dbReference type="GO" id="GO:0008982">
    <property type="term" value="F:protein-N(PI)-phosphohistidine-sugar phosphotransferase activity"/>
    <property type="evidence" value="ECO:0007669"/>
    <property type="project" value="InterPro"/>
</dbReference>
<dbReference type="PANTHER" id="PTHR33799:SF1">
    <property type="entry name" value="PTS SYSTEM MANNOSE-SPECIFIC EIIAB COMPONENT-RELATED"/>
    <property type="match status" value="1"/>
</dbReference>
<evidence type="ECO:0000256" key="2">
    <source>
        <dbReference type="ARBA" id="ARBA00004236"/>
    </source>
</evidence>
<evidence type="ECO:0000313" key="23">
    <source>
        <dbReference type="Proteomes" id="UP000051931"/>
    </source>
</evidence>
<keyword evidence="14" id="KW-0418">Kinase</keyword>
<comment type="subcellular location">
    <subcellularLocation>
        <location evidence="2">Cell membrane</location>
    </subcellularLocation>
    <subcellularLocation>
        <location evidence="3">Cytoplasm</location>
    </subcellularLocation>
</comment>
<comment type="subunit">
    <text evidence="4">Homodimer.</text>
</comment>
<dbReference type="Gene3D" id="3.40.50.510">
    <property type="entry name" value="Phosphotransferase system, mannose-type IIA component"/>
    <property type="match status" value="1"/>
</dbReference>
<keyword evidence="10" id="KW-0597">Phosphoprotein</keyword>
<dbReference type="GO" id="GO:0016301">
    <property type="term" value="F:kinase activity"/>
    <property type="evidence" value="ECO:0007669"/>
    <property type="project" value="UniProtKB-KW"/>
</dbReference>
<evidence type="ECO:0000256" key="18">
    <source>
        <dbReference type="ARBA" id="ARBA00032197"/>
    </source>
</evidence>
<feature type="domain" description="PTS EIIA type-4" evidence="20">
    <location>
        <begin position="2"/>
        <end position="127"/>
    </location>
</feature>
<evidence type="ECO:0000256" key="4">
    <source>
        <dbReference type="ARBA" id="ARBA00011738"/>
    </source>
</evidence>
<evidence type="ECO:0000259" key="20">
    <source>
        <dbReference type="PROSITE" id="PS51096"/>
    </source>
</evidence>
<keyword evidence="8" id="KW-1003">Cell membrane</keyword>
<dbReference type="EMBL" id="AZFB01000019">
    <property type="protein sequence ID" value="KRL61801.1"/>
    <property type="molecule type" value="Genomic_DNA"/>
</dbReference>
<evidence type="ECO:0000256" key="12">
    <source>
        <dbReference type="ARBA" id="ARBA00022679"/>
    </source>
</evidence>
<feature type="domain" description="PTS EIIB type-4" evidence="21">
    <location>
        <begin position="162"/>
        <end position="327"/>
    </location>
</feature>
<dbReference type="SUPFAM" id="SSF52728">
    <property type="entry name" value="PTS IIb component"/>
    <property type="match status" value="1"/>
</dbReference>
<evidence type="ECO:0000259" key="21">
    <source>
        <dbReference type="PROSITE" id="PS51101"/>
    </source>
</evidence>
<comment type="function">
    <text evidence="16">The phosphoenolpyruvate-dependent sugar phosphotransferase system (sugar PTS), a major carbohydrate active transport system, catalyzes the phosphorylation of incoming sugar substrates concomitantly with their translocation across the cell membrane. The enzyme II ManXYZ PTS system is involved in mannose transport.</text>
</comment>
<protein>
    <recommendedName>
        <fullName evidence="6">PTS system mannose-specific EIIAB component</fullName>
        <ecNumber evidence="5">2.7.1.191</ecNumber>
    </recommendedName>
    <alternativeName>
        <fullName evidence="18">EIIAB-Man</fullName>
    </alternativeName>
    <alternativeName>
        <fullName evidence="17">EIII-Man</fullName>
    </alternativeName>
</protein>
<dbReference type="Proteomes" id="UP000051931">
    <property type="component" value="Unassembled WGS sequence"/>
</dbReference>
<dbReference type="CDD" id="cd00001">
    <property type="entry name" value="PTS_IIB_man"/>
    <property type="match status" value="1"/>
</dbReference>
<gene>
    <name evidence="22" type="ORF">FC23_GL000483</name>
</gene>
<name>A0A0R1RZC9_9LACO</name>
<keyword evidence="12" id="KW-0808">Transferase</keyword>
<keyword evidence="23" id="KW-1185">Reference proteome</keyword>
<dbReference type="InterPro" id="IPR004720">
    <property type="entry name" value="PTS_IIB_sorbose-sp"/>
</dbReference>
<dbReference type="Gene3D" id="3.40.35.10">
    <property type="entry name" value="Phosphotransferase system, sorbose subfamily IIB component"/>
    <property type="match status" value="1"/>
</dbReference>
<dbReference type="GO" id="GO:0009401">
    <property type="term" value="P:phosphoenolpyruvate-dependent sugar phosphotransferase system"/>
    <property type="evidence" value="ECO:0007669"/>
    <property type="project" value="UniProtKB-KW"/>
</dbReference>
<dbReference type="InterPro" id="IPR004701">
    <property type="entry name" value="PTS_EIIA_man-typ"/>
</dbReference>
<comment type="caution">
    <text evidence="22">The sequence shown here is derived from an EMBL/GenBank/DDBJ whole genome shotgun (WGS) entry which is preliminary data.</text>
</comment>
<dbReference type="eggNOG" id="COG3444">
    <property type="taxonomic scope" value="Bacteria"/>
</dbReference>
<dbReference type="PROSITE" id="PS51096">
    <property type="entry name" value="PTS_EIIA_TYPE_4"/>
    <property type="match status" value="1"/>
</dbReference>
<keyword evidence="11" id="KW-0762">Sugar transport</keyword>
<dbReference type="PATRIC" id="fig|1122152.4.peg.491"/>
<evidence type="ECO:0000256" key="5">
    <source>
        <dbReference type="ARBA" id="ARBA00011929"/>
    </source>
</evidence>
<dbReference type="AlphaFoldDB" id="A0A0R1RZC9"/>
<dbReference type="EC" id="2.7.1.191" evidence="5"/>
<evidence type="ECO:0000256" key="16">
    <source>
        <dbReference type="ARBA" id="ARBA00023757"/>
    </source>
</evidence>
<sequence length="332" mass="36155">MMVGIVLASHGAFAEGISQSAEMIFGKQTNFGSAILKPDEGPDDVRKKMEDVIASFDNQDEVLFLVDLWGGTPFNQANKLLEEHGGNWSIVTGLNLPMVIEALTQRFSVESAKEIATAIINPAKEGIKTKPESLAPKSTVKEEAKPAEVQGDIPEGTVLGDGHIKYVLARIDSRLLHGQVATGWSKAMNPDRIIVVSDNVAKDDLRKNMIREAAPTGIKAHIVPIKKMAEVDKDPRFGATKALLLFENPEDALQAIEDGVQIDTLNVGSMSYAVGKVNANSVLSMNQKDVDTFKKLKEKGIKFDVRKVPSDNPENMDAILSKAQKLLDEQNK</sequence>
<evidence type="ECO:0000256" key="1">
    <source>
        <dbReference type="ARBA" id="ARBA00000514"/>
    </source>
</evidence>
<evidence type="ECO:0000256" key="19">
    <source>
        <dbReference type="SAM" id="MobiDB-lite"/>
    </source>
</evidence>
<dbReference type="STRING" id="1122152.GCA_000425905_01145"/>
<evidence type="ECO:0000256" key="11">
    <source>
        <dbReference type="ARBA" id="ARBA00022597"/>
    </source>
</evidence>
<evidence type="ECO:0000256" key="3">
    <source>
        <dbReference type="ARBA" id="ARBA00004496"/>
    </source>
</evidence>
<evidence type="ECO:0000313" key="22">
    <source>
        <dbReference type="EMBL" id="KRL61801.1"/>
    </source>
</evidence>
<dbReference type="GO" id="GO:0005737">
    <property type="term" value="C:cytoplasm"/>
    <property type="evidence" value="ECO:0007669"/>
    <property type="project" value="UniProtKB-SubCell"/>
</dbReference>
<proteinExistence type="predicted"/>
<dbReference type="InterPro" id="IPR051471">
    <property type="entry name" value="Bacterial_PTS_sugar_comp"/>
</dbReference>
<evidence type="ECO:0000256" key="14">
    <source>
        <dbReference type="ARBA" id="ARBA00022777"/>
    </source>
</evidence>
<evidence type="ECO:0000256" key="6">
    <source>
        <dbReference type="ARBA" id="ARBA00021685"/>
    </source>
</evidence>
<evidence type="ECO:0000256" key="17">
    <source>
        <dbReference type="ARBA" id="ARBA00030229"/>
    </source>
</evidence>
<keyword evidence="7" id="KW-0813">Transport</keyword>